<evidence type="ECO:0000256" key="1">
    <source>
        <dbReference type="ARBA" id="ARBA00005254"/>
    </source>
</evidence>
<dbReference type="InterPro" id="IPR014748">
    <property type="entry name" value="Enoyl-CoA_hydra_C"/>
</dbReference>
<dbReference type="KEGG" id="poz:I0K15_17495"/>
<evidence type="ECO:0000256" key="5">
    <source>
        <dbReference type="ARBA" id="ARBA00037410"/>
    </source>
</evidence>
<keyword evidence="8" id="KW-1185">Reference proteome</keyword>
<dbReference type="InterPro" id="IPR001753">
    <property type="entry name" value="Enoyl-CoA_hydra/iso"/>
</dbReference>
<reference evidence="7 8" key="1">
    <citation type="submission" date="2020-11" db="EMBL/GenBank/DDBJ databases">
        <title>Description of Pontivivens ytuae sp. nov. isolated from deep sea sediment of Mariana Trench.</title>
        <authorList>
            <person name="Wang Z."/>
            <person name="Sun Q.-L."/>
            <person name="Xu X.-D."/>
            <person name="Tang Y.-Z."/>
            <person name="Zhang J."/>
        </authorList>
    </citation>
    <scope>NUCLEOTIDE SEQUENCE [LARGE SCALE GENOMIC DNA]</scope>
    <source>
        <strain evidence="7 8">MT2928</strain>
    </source>
</reference>
<dbReference type="GO" id="GO:0006631">
    <property type="term" value="P:fatty acid metabolic process"/>
    <property type="evidence" value="ECO:0007669"/>
    <property type="project" value="UniProtKB-KW"/>
</dbReference>
<dbReference type="Proteomes" id="UP000594800">
    <property type="component" value="Chromosome"/>
</dbReference>
<accession>A0A7S9LR35</accession>
<dbReference type="InterPro" id="IPR052377">
    <property type="entry name" value="Mitochondrial_ECH-domain"/>
</dbReference>
<evidence type="ECO:0000313" key="8">
    <source>
        <dbReference type="Proteomes" id="UP000594800"/>
    </source>
</evidence>
<keyword evidence="7" id="KW-0456">Lyase</keyword>
<evidence type="ECO:0000256" key="2">
    <source>
        <dbReference type="ARBA" id="ARBA00022832"/>
    </source>
</evidence>
<dbReference type="PANTHER" id="PTHR43602">
    <property type="match status" value="1"/>
</dbReference>
<dbReference type="InterPro" id="IPR029045">
    <property type="entry name" value="ClpP/crotonase-like_dom_sf"/>
</dbReference>
<proteinExistence type="inferred from homology"/>
<keyword evidence="2" id="KW-0276">Fatty acid metabolism</keyword>
<comment type="similarity">
    <text evidence="1">Belongs to the enoyl-CoA hydratase/isomerase family.</text>
</comment>
<evidence type="ECO:0000256" key="3">
    <source>
        <dbReference type="ARBA" id="ARBA00022946"/>
    </source>
</evidence>
<dbReference type="EMBL" id="CP064942">
    <property type="protein sequence ID" value="QPH53554.1"/>
    <property type="molecule type" value="Genomic_DNA"/>
</dbReference>
<evidence type="ECO:0000256" key="4">
    <source>
        <dbReference type="ARBA" id="ARBA00023098"/>
    </source>
</evidence>
<protein>
    <recommendedName>
        <fullName evidence="6">Enoyl-CoA hydratase domain-containing protein 3, mitochondrial</fullName>
    </recommendedName>
</protein>
<evidence type="ECO:0000256" key="6">
    <source>
        <dbReference type="ARBA" id="ARBA00040545"/>
    </source>
</evidence>
<keyword evidence="3" id="KW-0809">Transit peptide</keyword>
<dbReference type="CDD" id="cd06558">
    <property type="entry name" value="crotonase-like"/>
    <property type="match status" value="1"/>
</dbReference>
<dbReference type="SUPFAM" id="SSF52096">
    <property type="entry name" value="ClpP/crotonase"/>
    <property type="match status" value="1"/>
</dbReference>
<dbReference type="Gene3D" id="1.10.12.10">
    <property type="entry name" value="Lyase 2-enoyl-coa Hydratase, Chain A, domain 2"/>
    <property type="match status" value="1"/>
</dbReference>
<keyword evidence="4" id="KW-0443">Lipid metabolism</keyword>
<organism evidence="7 8">
    <name type="scientific">Pontivivens ytuae</name>
    <dbReference type="NCBI Taxonomy" id="2789856"/>
    <lineage>
        <taxon>Bacteria</taxon>
        <taxon>Pseudomonadati</taxon>
        <taxon>Pseudomonadota</taxon>
        <taxon>Alphaproteobacteria</taxon>
        <taxon>Rhodobacterales</taxon>
        <taxon>Paracoccaceae</taxon>
        <taxon>Pontivivens</taxon>
    </lineage>
</organism>
<comment type="function">
    <text evidence="5">May play a role in fatty acid biosynthesis and insulin sensitivity.</text>
</comment>
<dbReference type="RefSeq" id="WP_196102763.1">
    <property type="nucleotide sequence ID" value="NZ_CP064942.1"/>
</dbReference>
<dbReference type="AlphaFoldDB" id="A0A7S9LR35"/>
<dbReference type="Gene3D" id="3.90.226.10">
    <property type="entry name" value="2-enoyl-CoA Hydratase, Chain A, domain 1"/>
    <property type="match status" value="1"/>
</dbReference>
<evidence type="ECO:0000313" key="7">
    <source>
        <dbReference type="EMBL" id="QPH53554.1"/>
    </source>
</evidence>
<sequence>MSILLREDADGIATLTLNQPEKLNPLSEAMLAALQGQFDALMEDRGTRAVVIRGAGKAFCAGHDLREMAAGRQAEDGGAAYFRELFAQCARMMTTIPKLPQPVIAEVHGIATAAGCQLVASCDMAVAAETARFGVNGVNIGLFCSTPMVALSRNIPRKHAFEMLTTGGFVDAERAGELGLVNRVVPEAELSGAAQELAKTVAAKLASAVRVGKRAFYDQLEMGLEDAYAYTGEVMALNMADADTAEGIAAFLEKRDARWKNPD</sequence>
<dbReference type="NCBIfam" id="NF006008">
    <property type="entry name" value="PRK08139.1"/>
    <property type="match status" value="1"/>
</dbReference>
<dbReference type="Pfam" id="PF00378">
    <property type="entry name" value="ECH_1"/>
    <property type="match status" value="1"/>
</dbReference>
<name>A0A7S9LR35_9RHOB</name>
<gene>
    <name evidence="7" type="ORF">I0K15_17495</name>
</gene>
<dbReference type="PANTHER" id="PTHR43602:SF1">
    <property type="entry name" value="ENOYL-COA HYDRATASE DOMAIN-CONTAINING PROTEIN 3, MITOCHONDRIAL"/>
    <property type="match status" value="1"/>
</dbReference>
<dbReference type="GO" id="GO:0016836">
    <property type="term" value="F:hydro-lyase activity"/>
    <property type="evidence" value="ECO:0007669"/>
    <property type="project" value="TreeGrafter"/>
</dbReference>